<gene>
    <name evidence="2" type="ORF">ACFQ4R_10010</name>
</gene>
<evidence type="ECO:0000313" key="3">
    <source>
        <dbReference type="Proteomes" id="UP001597191"/>
    </source>
</evidence>
<feature type="domain" description="DUF2399" evidence="1">
    <location>
        <begin position="111"/>
        <end position="192"/>
    </location>
</feature>
<comment type="caution">
    <text evidence="2">The sequence shown here is derived from an EMBL/GenBank/DDBJ whole genome shotgun (WGS) entry which is preliminary data.</text>
</comment>
<dbReference type="EMBL" id="JBHTOH010000090">
    <property type="protein sequence ID" value="MFD1411914.1"/>
    <property type="molecule type" value="Genomic_DNA"/>
</dbReference>
<name>A0ABW4BNT5_9LACO</name>
<proteinExistence type="predicted"/>
<dbReference type="InterPro" id="IPR024465">
    <property type="entry name" value="DUF2399"/>
</dbReference>
<keyword evidence="3" id="KW-1185">Reference proteome</keyword>
<protein>
    <submittedName>
        <fullName evidence="2">DUF2399 domain-containing protein</fullName>
    </submittedName>
</protein>
<organism evidence="2 3">
    <name type="scientific">Lapidilactobacillus gannanensis</name>
    <dbReference type="NCBI Taxonomy" id="2486002"/>
    <lineage>
        <taxon>Bacteria</taxon>
        <taxon>Bacillati</taxon>
        <taxon>Bacillota</taxon>
        <taxon>Bacilli</taxon>
        <taxon>Lactobacillales</taxon>
        <taxon>Lactobacillaceae</taxon>
        <taxon>Lapidilactobacillus</taxon>
    </lineage>
</organism>
<evidence type="ECO:0000313" key="2">
    <source>
        <dbReference type="EMBL" id="MFD1411914.1"/>
    </source>
</evidence>
<reference evidence="3" key="1">
    <citation type="journal article" date="2019" name="Int. J. Syst. Evol. Microbiol.">
        <title>The Global Catalogue of Microorganisms (GCM) 10K type strain sequencing project: providing services to taxonomists for standard genome sequencing and annotation.</title>
        <authorList>
            <consortium name="The Broad Institute Genomics Platform"/>
            <consortium name="The Broad Institute Genome Sequencing Center for Infectious Disease"/>
            <person name="Wu L."/>
            <person name="Ma J."/>
        </authorList>
    </citation>
    <scope>NUCLEOTIDE SEQUENCE [LARGE SCALE GENOMIC DNA]</scope>
    <source>
        <strain evidence="3">CCM 8937</strain>
    </source>
</reference>
<accession>A0ABW4BNT5</accession>
<dbReference type="RefSeq" id="WP_125649560.1">
    <property type="nucleotide sequence ID" value="NZ_JBHTOH010000090.1"/>
</dbReference>
<sequence>MMNYVESYEAATGKAAPAEADKLAPLFQAIATGQLLPPRGQQAVDAGLTAHSLNDPRENRPVYQYYQWILKNCLVDQPPREIGAQLIGMAFTSANIFKTDLPQPLTLNPWQVPAMLDYPTKTQQAILIENNGVFIWLHYRHPDWPLINQAGNDFNDKYLLLLQQLVRRGLRLAYLGDLDSEGIRIIDRLYQAVPELVLADLLAIQTPQNVANWLVRFGKQSSKRTKRLAVQTPVLQTELESIITFKKFVEQEQLIAVYEQLIPRWLDNN</sequence>
<dbReference type="Pfam" id="PF09664">
    <property type="entry name" value="DUF2399"/>
    <property type="match status" value="1"/>
</dbReference>
<dbReference type="Proteomes" id="UP001597191">
    <property type="component" value="Unassembled WGS sequence"/>
</dbReference>
<evidence type="ECO:0000259" key="1">
    <source>
        <dbReference type="Pfam" id="PF09664"/>
    </source>
</evidence>